<dbReference type="InterPro" id="IPR052339">
    <property type="entry name" value="Fe-S_Maturation_MIP18"/>
</dbReference>
<sequence length="188" mass="20480">MLDETIYLERDCPATLIPAGDVITLAKESPVSVNQALGGSVTVTTPQGMFRIERQHWSALGQEAADALEAEFQAQESAKPNLDGPFSEDQVWYVLKSCYDPEIPVNIVDLGLIYSLETRPAEGGKHEVDVRMTLTAQGCGMGPTIAADAKERIEALPGVDFANVQIVWDPPWNPRMISDEGKKKLGLV</sequence>
<dbReference type="RefSeq" id="WP_185677253.1">
    <property type="nucleotide sequence ID" value="NZ_JACHVB010000064.1"/>
</dbReference>
<dbReference type="AlphaFoldDB" id="A0A842HIU9"/>
<dbReference type="Proteomes" id="UP000546464">
    <property type="component" value="Unassembled WGS sequence"/>
</dbReference>
<accession>A0A842HIU9</accession>
<dbReference type="InterPro" id="IPR034904">
    <property type="entry name" value="FSCA_dom_sf"/>
</dbReference>
<reference evidence="2 3" key="1">
    <citation type="submission" date="2020-07" db="EMBL/GenBank/DDBJ databases">
        <authorList>
            <person name="Feng X."/>
        </authorList>
    </citation>
    <scope>NUCLEOTIDE SEQUENCE [LARGE SCALE GENOMIC DNA]</scope>
    <source>
        <strain evidence="2 3">JCM31066</strain>
    </source>
</reference>
<evidence type="ECO:0000313" key="3">
    <source>
        <dbReference type="Proteomes" id="UP000546464"/>
    </source>
</evidence>
<comment type="caution">
    <text evidence="2">The sequence shown here is derived from an EMBL/GenBank/DDBJ whole genome shotgun (WGS) entry which is preliminary data.</text>
</comment>
<evidence type="ECO:0000313" key="2">
    <source>
        <dbReference type="EMBL" id="MBC2596342.1"/>
    </source>
</evidence>
<dbReference type="EMBL" id="JACHVB010000064">
    <property type="protein sequence ID" value="MBC2596342.1"/>
    <property type="molecule type" value="Genomic_DNA"/>
</dbReference>
<organism evidence="2 3">
    <name type="scientific">Ruficoccus amylovorans</name>
    <dbReference type="NCBI Taxonomy" id="1804625"/>
    <lineage>
        <taxon>Bacteria</taxon>
        <taxon>Pseudomonadati</taxon>
        <taxon>Verrucomicrobiota</taxon>
        <taxon>Opitutia</taxon>
        <taxon>Puniceicoccales</taxon>
        <taxon>Cerasicoccaceae</taxon>
        <taxon>Ruficoccus</taxon>
    </lineage>
</organism>
<proteinExistence type="predicted"/>
<evidence type="ECO:0000259" key="1">
    <source>
        <dbReference type="Pfam" id="PF01883"/>
    </source>
</evidence>
<gene>
    <name evidence="2" type="ORF">H5P28_18905</name>
</gene>
<feature type="domain" description="MIP18 family-like" evidence="1">
    <location>
        <begin position="88"/>
        <end position="164"/>
    </location>
</feature>
<dbReference type="PANTHER" id="PTHR42831:SF1">
    <property type="entry name" value="FE-S PROTEIN MATURATION AUXILIARY FACTOR YITW"/>
    <property type="match status" value="1"/>
</dbReference>
<dbReference type="InterPro" id="IPR002744">
    <property type="entry name" value="MIP18-like"/>
</dbReference>
<protein>
    <submittedName>
        <fullName evidence="2">DUF59 domain-containing protein</fullName>
    </submittedName>
</protein>
<name>A0A842HIU9_9BACT</name>
<dbReference type="SUPFAM" id="SSF117916">
    <property type="entry name" value="Fe-S cluster assembly (FSCA) domain-like"/>
    <property type="match status" value="1"/>
</dbReference>
<dbReference type="Pfam" id="PF01883">
    <property type="entry name" value="FeS_assembly_P"/>
    <property type="match status" value="1"/>
</dbReference>
<dbReference type="Gene3D" id="3.30.300.130">
    <property type="entry name" value="Fe-S cluster assembly (FSCA)"/>
    <property type="match status" value="1"/>
</dbReference>
<dbReference type="PANTHER" id="PTHR42831">
    <property type="entry name" value="FE-S PROTEIN MATURATION AUXILIARY FACTOR YITW"/>
    <property type="match status" value="1"/>
</dbReference>
<keyword evidence="3" id="KW-1185">Reference proteome</keyword>